<keyword evidence="2" id="KW-1185">Reference proteome</keyword>
<evidence type="ECO:0000313" key="2">
    <source>
        <dbReference type="Proteomes" id="UP000033393"/>
    </source>
</evidence>
<proteinExistence type="predicted"/>
<dbReference type="EMBL" id="JYJG01000266">
    <property type="protein sequence ID" value="KJK44002.1"/>
    <property type="molecule type" value="Genomic_DNA"/>
</dbReference>
<dbReference type="AlphaFoldDB" id="A0A0F0GPX6"/>
<name>A0A0F0GPX6_LENAE</name>
<dbReference type="PATRIC" id="fig|68170.10.peg.8078"/>
<protein>
    <submittedName>
        <fullName evidence="1">Uncharacterized protein</fullName>
    </submittedName>
</protein>
<gene>
    <name evidence="1" type="ORF">UK23_31125</name>
</gene>
<evidence type="ECO:0000313" key="1">
    <source>
        <dbReference type="EMBL" id="KJK44002.1"/>
    </source>
</evidence>
<organism evidence="1 2">
    <name type="scientific">Lentzea aerocolonigenes</name>
    <name type="common">Lechevalieria aerocolonigenes</name>
    <name type="synonym">Saccharothrix aerocolonigenes</name>
    <dbReference type="NCBI Taxonomy" id="68170"/>
    <lineage>
        <taxon>Bacteria</taxon>
        <taxon>Bacillati</taxon>
        <taxon>Actinomycetota</taxon>
        <taxon>Actinomycetes</taxon>
        <taxon>Pseudonocardiales</taxon>
        <taxon>Pseudonocardiaceae</taxon>
        <taxon>Lentzea</taxon>
    </lineage>
</organism>
<dbReference type="Proteomes" id="UP000033393">
    <property type="component" value="Unassembled WGS sequence"/>
</dbReference>
<comment type="caution">
    <text evidence="1">The sequence shown here is derived from an EMBL/GenBank/DDBJ whole genome shotgun (WGS) entry which is preliminary data.</text>
</comment>
<accession>A0A0F0GPX6</accession>
<reference evidence="1 2" key="1">
    <citation type="submission" date="2015-02" db="EMBL/GenBank/DDBJ databases">
        <authorList>
            <person name="Ju K.-S."/>
            <person name="Doroghazi J.R."/>
            <person name="Metcalf W."/>
        </authorList>
    </citation>
    <scope>NUCLEOTIDE SEQUENCE [LARGE SCALE GENOMIC DNA]</scope>
    <source>
        <strain evidence="1 2">NRRL B-16140</strain>
    </source>
</reference>
<sequence>MDAHQEARMFPSQRDVVDTDGLKPIGTALSGYLTNGAFYDPRLRGVLEYHDQMREAHLRYLDYYDNVLAPEWARLRRCVSDTTVVLVRLQRMPDTLRSAVSDVHQACTQIDAAVTARTDVPSSFAAELHDAVTAAKNLLFDMAEFVVVGDDVAVGLDLIDNFVSTFVREYRFRLEHDAPDEVAAWAVEAWKTDYRRLEKGFANVRRSIGELREALQRWYSAYYGLSEQMENDELPVDPNPPAEVACAAFEPGNLDAYRQQLRNWRVQVEYCLKAQSDAITAAEEMCETSTTAVTDAKKRSREFLTRTDHCREDLVTFLRKRDRGPLYDIGLAEAQQDLAELKMLMPQLDEVPLYGNEVKASFGQFLAHVAVVLSLVKDVLYRDSQGGGGQAFDEEVAQDVRATAARGLEAHGKFVQLVDNAVKQATSSDELARHVRHNAELLAQLGVSVTGRAGA</sequence>